<dbReference type="STRING" id="154538.A0A1M2VFG4"/>
<gene>
    <name evidence="1" type="ORF">TRAPUB_2876</name>
</gene>
<evidence type="ECO:0000313" key="2">
    <source>
        <dbReference type="Proteomes" id="UP000184267"/>
    </source>
</evidence>
<dbReference type="Gene3D" id="3.80.10.10">
    <property type="entry name" value="Ribonuclease Inhibitor"/>
    <property type="match status" value="1"/>
</dbReference>
<organism evidence="1 2">
    <name type="scientific">Trametes pubescens</name>
    <name type="common">White-rot fungus</name>
    <dbReference type="NCBI Taxonomy" id="154538"/>
    <lineage>
        <taxon>Eukaryota</taxon>
        <taxon>Fungi</taxon>
        <taxon>Dikarya</taxon>
        <taxon>Basidiomycota</taxon>
        <taxon>Agaricomycotina</taxon>
        <taxon>Agaricomycetes</taxon>
        <taxon>Polyporales</taxon>
        <taxon>Polyporaceae</taxon>
        <taxon>Trametes</taxon>
    </lineage>
</organism>
<dbReference type="OMA" id="ISTISDW"/>
<reference evidence="1 2" key="1">
    <citation type="submission" date="2016-10" db="EMBL/GenBank/DDBJ databases">
        <title>Genome sequence of the basidiomycete white-rot fungus Trametes pubescens.</title>
        <authorList>
            <person name="Makela M.R."/>
            <person name="Granchi Z."/>
            <person name="Peng M."/>
            <person name="De Vries R.P."/>
            <person name="Grigoriev I."/>
            <person name="Riley R."/>
            <person name="Hilden K."/>
        </authorList>
    </citation>
    <scope>NUCLEOTIDE SEQUENCE [LARGE SCALE GENOMIC DNA]</scope>
    <source>
        <strain evidence="1 2">FBCC735</strain>
    </source>
</reference>
<evidence type="ECO:0000313" key="1">
    <source>
        <dbReference type="EMBL" id="OJT06296.1"/>
    </source>
</evidence>
<proteinExistence type="predicted"/>
<evidence type="ECO:0008006" key="3">
    <source>
        <dbReference type="Google" id="ProtNLM"/>
    </source>
</evidence>
<dbReference type="Proteomes" id="UP000184267">
    <property type="component" value="Unassembled WGS sequence"/>
</dbReference>
<protein>
    <recommendedName>
        <fullName evidence="3">F-box domain-containing protein</fullName>
    </recommendedName>
</protein>
<dbReference type="AlphaFoldDB" id="A0A1M2VFG4"/>
<dbReference type="OrthoDB" id="2801180at2759"/>
<keyword evidence="2" id="KW-1185">Reference proteome</keyword>
<dbReference type="SUPFAM" id="SSF52047">
    <property type="entry name" value="RNI-like"/>
    <property type="match status" value="1"/>
</dbReference>
<comment type="caution">
    <text evidence="1">The sequence shown here is derived from an EMBL/GenBank/DDBJ whole genome shotgun (WGS) entry which is preliminary data.</text>
</comment>
<name>A0A1M2VFG4_TRAPU</name>
<dbReference type="EMBL" id="MNAD01001330">
    <property type="protein sequence ID" value="OJT06296.1"/>
    <property type="molecule type" value="Genomic_DNA"/>
</dbReference>
<dbReference type="InterPro" id="IPR032675">
    <property type="entry name" value="LRR_dom_sf"/>
</dbReference>
<sequence>MTHESAVDRILRIPHIIEEIFLQFLPFWSPDEGVVQNQDQAQQTKAQRYTLAQLARVCRPFSQPALDILWKNLDDLGHLLRVLPSYQLQDRDHRYIIDEIAPPQWLRFQQYAYRVRGLSWKASLLPDHWIVWTLLEQHSGGQPPLPRLRTLEILELDPNHAQSLLLLLAPSLRTLRLSFVTPESATTFEDQAVPGRSAAGILLQLIAPRLSCLSSFCIQGDGLPRDFPSRYVTCLTRLSHLKNLDLLYSGVDFNAEAFQHISNIASLRSLSLDVYFEELEDNSRALRLGGAPMELEELHLTGSIDDLARVFQAAQFPKMTSLALSIRAMPTMDELKDGLGIICSHVSRSLSEAHLFFQSQISSDTVSLGDILAPYLSFRELSIINIELSFSVPSMDDQDALAFASAWPSLTDFHWHNRSWITGIPPVIPTQPTVAGLLAFAQRCPQLHNLRLPYLDVRTLPSPLSIPAAGQKAMRTLDIPEYLGGHTANLLDLALIIDRLFPECNAADPHAMTMQAEVVSHVIENDPRYRPIRFTKLLLQAVRAHRRLLEGDRSHAGTVND</sequence>
<accession>A0A1M2VFG4</accession>